<organism evidence="1 2">
    <name type="scientific">Hibiscus sabdariffa</name>
    <name type="common">roselle</name>
    <dbReference type="NCBI Taxonomy" id="183260"/>
    <lineage>
        <taxon>Eukaryota</taxon>
        <taxon>Viridiplantae</taxon>
        <taxon>Streptophyta</taxon>
        <taxon>Embryophyta</taxon>
        <taxon>Tracheophyta</taxon>
        <taxon>Spermatophyta</taxon>
        <taxon>Magnoliopsida</taxon>
        <taxon>eudicotyledons</taxon>
        <taxon>Gunneridae</taxon>
        <taxon>Pentapetalae</taxon>
        <taxon>rosids</taxon>
        <taxon>malvids</taxon>
        <taxon>Malvales</taxon>
        <taxon>Malvaceae</taxon>
        <taxon>Malvoideae</taxon>
        <taxon>Hibiscus</taxon>
    </lineage>
</organism>
<comment type="caution">
    <text evidence="1">The sequence shown here is derived from an EMBL/GenBank/DDBJ whole genome shotgun (WGS) entry which is preliminary data.</text>
</comment>
<dbReference type="Proteomes" id="UP001396334">
    <property type="component" value="Unassembled WGS sequence"/>
</dbReference>
<keyword evidence="2" id="KW-1185">Reference proteome</keyword>
<proteinExistence type="predicted"/>
<evidence type="ECO:0000313" key="2">
    <source>
        <dbReference type="Proteomes" id="UP001396334"/>
    </source>
</evidence>
<evidence type="ECO:0000313" key="1">
    <source>
        <dbReference type="EMBL" id="KAK9008075.1"/>
    </source>
</evidence>
<dbReference type="EMBL" id="JBBPBN010000026">
    <property type="protein sequence ID" value="KAK9008075.1"/>
    <property type="molecule type" value="Genomic_DNA"/>
</dbReference>
<accession>A0ABR2R5G7</accession>
<gene>
    <name evidence="1" type="ORF">V6N11_074978</name>
</gene>
<name>A0ABR2R5G7_9ROSI</name>
<protein>
    <submittedName>
        <fullName evidence="1">Uncharacterized protein</fullName>
    </submittedName>
</protein>
<reference evidence="1 2" key="1">
    <citation type="journal article" date="2024" name="G3 (Bethesda)">
        <title>Genome assembly of Hibiscus sabdariffa L. provides insights into metabolisms of medicinal natural products.</title>
        <authorList>
            <person name="Kim T."/>
        </authorList>
    </citation>
    <scope>NUCLEOTIDE SEQUENCE [LARGE SCALE GENOMIC DNA]</scope>
    <source>
        <strain evidence="1">TK-2024</strain>
        <tissue evidence="1">Old leaves</tissue>
    </source>
</reference>
<sequence>MRLSFEVNSIENYVVAGAMTNAIGFHANGTTFRVGWLKQNTDGSSLSNPGKWLVRKKLSETSMGHIPHATSIQAESWALQDGLIPCCLHSLLTACFSWRQFRLQQGKQRMC</sequence>